<evidence type="ECO:0000313" key="1">
    <source>
        <dbReference type="EMBL" id="SVD92223.1"/>
    </source>
</evidence>
<sequence>VNGTVQDSRRKYLCACNATAVDTLRVISRQKDQLLKRRNLA</sequence>
<dbReference type="AlphaFoldDB" id="A0A382Z9R9"/>
<protein>
    <submittedName>
        <fullName evidence="1">Uncharacterized protein</fullName>
    </submittedName>
</protein>
<dbReference type="EMBL" id="UINC01182171">
    <property type="protein sequence ID" value="SVD92223.1"/>
    <property type="molecule type" value="Genomic_DNA"/>
</dbReference>
<proteinExistence type="predicted"/>
<gene>
    <name evidence="1" type="ORF">METZ01_LOCUS445077</name>
</gene>
<organism evidence="1">
    <name type="scientific">marine metagenome</name>
    <dbReference type="NCBI Taxonomy" id="408172"/>
    <lineage>
        <taxon>unclassified sequences</taxon>
        <taxon>metagenomes</taxon>
        <taxon>ecological metagenomes</taxon>
    </lineage>
</organism>
<reference evidence="1" key="1">
    <citation type="submission" date="2018-05" db="EMBL/GenBank/DDBJ databases">
        <authorList>
            <person name="Lanie J.A."/>
            <person name="Ng W.-L."/>
            <person name="Kazmierczak K.M."/>
            <person name="Andrzejewski T.M."/>
            <person name="Davidsen T.M."/>
            <person name="Wayne K.J."/>
            <person name="Tettelin H."/>
            <person name="Glass J.I."/>
            <person name="Rusch D."/>
            <person name="Podicherti R."/>
            <person name="Tsui H.-C.T."/>
            <person name="Winkler M.E."/>
        </authorList>
    </citation>
    <scope>NUCLEOTIDE SEQUENCE</scope>
</reference>
<name>A0A382Z9R9_9ZZZZ</name>
<accession>A0A382Z9R9</accession>
<feature type="non-terminal residue" evidence="1">
    <location>
        <position position="1"/>
    </location>
</feature>